<dbReference type="EMBL" id="JAHZSV010000002">
    <property type="protein sequence ID" value="MBW8198676.1"/>
    <property type="molecule type" value="Genomic_DNA"/>
</dbReference>
<evidence type="ECO:0000259" key="4">
    <source>
        <dbReference type="Pfam" id="PF19290"/>
    </source>
</evidence>
<comment type="caution">
    <text evidence="5">The sequence shown here is derived from an EMBL/GenBank/DDBJ whole genome shotgun (WGS) entry which is preliminary data.</text>
</comment>
<sequence length="438" mass="48281">MAIYTKEEAKKILEKALSFSKADACEINLSGSNSGNIRYARNTVSTAGYRSTQSLVVQSSFGKKVGTATIDEFDDASLEKVVKRAEELAQLSPENPEFMPPLGPQTYDEAITYKESTANVTPEYRAEVASKSIVPAAEQDVTAAGFLDDSAQFSAMINSNGLFAYNQSTGVDFTVTMRTNDGTGSGWVTRDYNDIDKFDASEASKVAIDKAVMSREARAIEPGKYTVILEPAASIGLLQNMFRSFDARSADEGRSFMSAKDGGTKLGQKIVDERVNIWSDPLNPDVPTATWNGAGQPLKKTSWIENGVVKNLAYDRYWAEQKGVEPVPFPSNAIMEGGDESLEDMIKGTKKGILVTRFWYIRSVDPQTLLYTGLTRDGTFYIENGQIKFPVKNFRFNESPIIMLNNLESLGQQVRVEGNLIPYMKIRDFTFTSLSDAV</sequence>
<evidence type="ECO:0000313" key="6">
    <source>
        <dbReference type="Proteomes" id="UP001196136"/>
    </source>
</evidence>
<feature type="domain" description="Metalloprotease TldD/E central" evidence="4">
    <location>
        <begin position="123"/>
        <end position="213"/>
    </location>
</feature>
<dbReference type="InterPro" id="IPR002510">
    <property type="entry name" value="Metalloprtase-TldD/E_N"/>
</dbReference>
<evidence type="ECO:0000313" key="5">
    <source>
        <dbReference type="EMBL" id="MBW8198676.1"/>
    </source>
</evidence>
<dbReference type="Gene3D" id="3.30.2290.10">
    <property type="entry name" value="PmbA/TldD superfamily"/>
    <property type="match status" value="1"/>
</dbReference>
<accession>A0ABS7EMI1</accession>
<gene>
    <name evidence="5" type="ORF">K1F36_02465</name>
</gene>
<evidence type="ECO:0000259" key="3">
    <source>
        <dbReference type="Pfam" id="PF19289"/>
    </source>
</evidence>
<dbReference type="InterPro" id="IPR045569">
    <property type="entry name" value="Metalloprtase-TldD/E_C"/>
</dbReference>
<dbReference type="PANTHER" id="PTHR43666:SF1">
    <property type="entry name" value="CONSERVED PROTEIN"/>
    <property type="match status" value="1"/>
</dbReference>
<dbReference type="InterPro" id="IPR036059">
    <property type="entry name" value="TldD/PmbA_sf"/>
</dbReference>
<feature type="domain" description="Metalloprotease TldD/E C-terminal" evidence="3">
    <location>
        <begin position="222"/>
        <end position="432"/>
    </location>
</feature>
<dbReference type="PANTHER" id="PTHR43666">
    <property type="entry name" value="TLDD PROTEIN"/>
    <property type="match status" value="1"/>
</dbReference>
<name>A0ABS7EMI1_9FLAO</name>
<dbReference type="RefSeq" id="WP_220112395.1">
    <property type="nucleotide sequence ID" value="NZ_JAHZSV010000002.1"/>
</dbReference>
<dbReference type="SUPFAM" id="SSF111283">
    <property type="entry name" value="Putative modulator of DNA gyrase, PmbA/TldD"/>
    <property type="match status" value="1"/>
</dbReference>
<keyword evidence="6" id="KW-1185">Reference proteome</keyword>
<organism evidence="5 6">
    <name type="scientific">Flagellimonas abyssi</name>
    <dbReference type="NCBI Taxonomy" id="2864871"/>
    <lineage>
        <taxon>Bacteria</taxon>
        <taxon>Pseudomonadati</taxon>
        <taxon>Bacteroidota</taxon>
        <taxon>Flavobacteriia</taxon>
        <taxon>Flavobacteriales</taxon>
        <taxon>Flavobacteriaceae</taxon>
        <taxon>Flagellimonas</taxon>
    </lineage>
</organism>
<dbReference type="Proteomes" id="UP001196136">
    <property type="component" value="Unassembled WGS sequence"/>
</dbReference>
<dbReference type="InterPro" id="IPR035068">
    <property type="entry name" value="TldD/PmbA_N"/>
</dbReference>
<feature type="domain" description="Metalloprotease TldD/E N-terminal" evidence="2">
    <location>
        <begin position="25"/>
        <end position="89"/>
    </location>
</feature>
<evidence type="ECO:0000259" key="2">
    <source>
        <dbReference type="Pfam" id="PF01523"/>
    </source>
</evidence>
<dbReference type="Pfam" id="PF01523">
    <property type="entry name" value="PmbA_TldD_1st"/>
    <property type="match status" value="1"/>
</dbReference>
<dbReference type="InterPro" id="IPR045570">
    <property type="entry name" value="Metalloprtase-TldD/E_cen_dom"/>
</dbReference>
<dbReference type="Pfam" id="PF19290">
    <property type="entry name" value="PmbA_TldD_2nd"/>
    <property type="match status" value="1"/>
</dbReference>
<evidence type="ECO:0000256" key="1">
    <source>
        <dbReference type="ARBA" id="ARBA00005836"/>
    </source>
</evidence>
<proteinExistence type="inferred from homology"/>
<dbReference type="Pfam" id="PF19289">
    <property type="entry name" value="PmbA_TldD_3rd"/>
    <property type="match status" value="1"/>
</dbReference>
<comment type="similarity">
    <text evidence="1">Belongs to the peptidase U62 family.</text>
</comment>
<reference evidence="5 6" key="1">
    <citation type="submission" date="2021-08" db="EMBL/GenBank/DDBJ databases">
        <title>Muricauda profundi sp. nov., a marine bacterium isolated from deep seawater of the Mariana Trench.</title>
        <authorList>
            <person name="Wei Y."/>
        </authorList>
    </citation>
    <scope>NUCLEOTIDE SEQUENCE [LARGE SCALE GENOMIC DNA]</scope>
    <source>
        <strain evidence="5 6">W52</strain>
    </source>
</reference>
<protein>
    <submittedName>
        <fullName evidence="5">TldD/PmbA family protein</fullName>
    </submittedName>
</protein>